<proteinExistence type="predicted"/>
<organism evidence="1">
    <name type="scientific">bioreactor metagenome</name>
    <dbReference type="NCBI Taxonomy" id="1076179"/>
    <lineage>
        <taxon>unclassified sequences</taxon>
        <taxon>metagenomes</taxon>
        <taxon>ecological metagenomes</taxon>
    </lineage>
</organism>
<accession>A0A645H1I6</accession>
<evidence type="ECO:0000313" key="1">
    <source>
        <dbReference type="EMBL" id="MPN32871.1"/>
    </source>
</evidence>
<name>A0A645H1I6_9ZZZZ</name>
<dbReference type="AlphaFoldDB" id="A0A645H1I6"/>
<comment type="caution">
    <text evidence="1">The sequence shown here is derived from an EMBL/GenBank/DDBJ whole genome shotgun (WGS) entry which is preliminary data.</text>
</comment>
<gene>
    <name evidence="1" type="ORF">SDC9_180354</name>
</gene>
<reference evidence="1" key="1">
    <citation type="submission" date="2019-08" db="EMBL/GenBank/DDBJ databases">
        <authorList>
            <person name="Kucharzyk K."/>
            <person name="Murdoch R.W."/>
            <person name="Higgins S."/>
            <person name="Loffler F."/>
        </authorList>
    </citation>
    <scope>NUCLEOTIDE SEQUENCE</scope>
</reference>
<dbReference type="EMBL" id="VSSQ01085104">
    <property type="protein sequence ID" value="MPN32871.1"/>
    <property type="molecule type" value="Genomic_DNA"/>
</dbReference>
<sequence>MFLIIVPKAQKAHENQLGGVDADGAVGGVHDGLGRHLDAVNGADIRFSVQNASQHIG</sequence>
<protein>
    <submittedName>
        <fullName evidence="1">Uncharacterized protein</fullName>
    </submittedName>
</protein>